<proteinExistence type="predicted"/>
<keyword evidence="2" id="KW-1185">Reference proteome</keyword>
<dbReference type="Ensembl" id="ENSSSUT00005011021.1">
    <property type="protein sequence ID" value="ENSSSUP00005009610.1"/>
    <property type="gene ID" value="ENSSSUG00005006183.1"/>
</dbReference>
<dbReference type="AlphaFoldDB" id="A0A673TJE9"/>
<reference evidence="1" key="3">
    <citation type="submission" date="2025-09" db="UniProtKB">
        <authorList>
            <consortium name="Ensembl"/>
        </authorList>
    </citation>
    <scope>IDENTIFICATION</scope>
</reference>
<reference evidence="1" key="2">
    <citation type="submission" date="2025-08" db="UniProtKB">
        <authorList>
            <consortium name="Ensembl"/>
        </authorList>
    </citation>
    <scope>IDENTIFICATION</scope>
</reference>
<evidence type="ECO:0000313" key="2">
    <source>
        <dbReference type="Proteomes" id="UP000472268"/>
    </source>
</evidence>
<evidence type="ECO:0000313" key="1">
    <source>
        <dbReference type="Ensembl" id="ENSSSUP00005009610.1"/>
    </source>
</evidence>
<dbReference type="Proteomes" id="UP000472268">
    <property type="component" value="Chromosome 8"/>
</dbReference>
<name>A0A673TJE9_SURSU</name>
<organism evidence="1 2">
    <name type="scientific">Suricata suricatta</name>
    <name type="common">Meerkat</name>
    <dbReference type="NCBI Taxonomy" id="37032"/>
    <lineage>
        <taxon>Eukaryota</taxon>
        <taxon>Metazoa</taxon>
        <taxon>Chordata</taxon>
        <taxon>Craniata</taxon>
        <taxon>Vertebrata</taxon>
        <taxon>Euteleostomi</taxon>
        <taxon>Mammalia</taxon>
        <taxon>Eutheria</taxon>
        <taxon>Laurasiatheria</taxon>
        <taxon>Carnivora</taxon>
        <taxon>Feliformia</taxon>
        <taxon>Herpestidae</taxon>
        <taxon>Suricata</taxon>
    </lineage>
</organism>
<reference evidence="1 2" key="1">
    <citation type="submission" date="2019-05" db="EMBL/GenBank/DDBJ databases">
        <title>A Chromosome-scale Meerkat (S. suricatta) Genome Assembly.</title>
        <authorList>
            <person name="Dudchenko O."/>
            <person name="Lieberman Aiden E."/>
            <person name="Tung J."/>
            <person name="Barreiro L.B."/>
            <person name="Clutton-Brock T.H."/>
        </authorList>
    </citation>
    <scope>NUCLEOTIDE SEQUENCE [LARGE SCALE GENOMIC DNA]</scope>
</reference>
<protein>
    <submittedName>
        <fullName evidence="1">Uncharacterized protein</fullName>
    </submittedName>
</protein>
<accession>A0A673TJE9</accession>
<sequence>MTSALHGHNYVRPPERYLRKATVHGDSSAPRPTPLVFARLFLLWAAVAAEEQSYGYGSARYLLLCGLGGMLSCGLRHTAIVPLDLVKCQVGVACGRVTSCGRSLPGLPSCGRSRPGSAGLENVRFSGLGEGTIGSPSYFKGLIPSLWATQEGCRRFI</sequence>